<dbReference type="Proteomes" id="UP000800036">
    <property type="component" value="Unassembled WGS sequence"/>
</dbReference>
<dbReference type="GO" id="GO:0003824">
    <property type="term" value="F:catalytic activity"/>
    <property type="evidence" value="ECO:0007669"/>
    <property type="project" value="InterPro"/>
</dbReference>
<gene>
    <name evidence="3" type="ORF">BU23DRAFT_540985</name>
</gene>
<keyword evidence="1" id="KW-0732">Signal</keyword>
<organism evidence="3 4">
    <name type="scientific">Bimuria novae-zelandiae CBS 107.79</name>
    <dbReference type="NCBI Taxonomy" id="1447943"/>
    <lineage>
        <taxon>Eukaryota</taxon>
        <taxon>Fungi</taxon>
        <taxon>Dikarya</taxon>
        <taxon>Ascomycota</taxon>
        <taxon>Pezizomycotina</taxon>
        <taxon>Dothideomycetes</taxon>
        <taxon>Pleosporomycetidae</taxon>
        <taxon>Pleosporales</taxon>
        <taxon>Massarineae</taxon>
        <taxon>Didymosphaeriaceae</taxon>
        <taxon>Bimuria</taxon>
    </lineage>
</organism>
<evidence type="ECO:0000256" key="1">
    <source>
        <dbReference type="SAM" id="SignalP"/>
    </source>
</evidence>
<dbReference type="AlphaFoldDB" id="A0A6A5UUN4"/>
<dbReference type="OrthoDB" id="47488at2759"/>
<sequence>MASLVRFLSLAASVAVSSAVTIAEINGNKFLSPYNGQTVSNVTGIVTAKGPDGIWIRSTKPDRDARTSESIYVFGSKFASTNNLTVGDAISIGGKISEYRSSKDYVYLTELASPVLEERLSSGNAAKPLVVGKDTSNPPTQQFSSLDSGFVFAVPNNVSLISVANPVLDPKNYGMDFWESLSGELVTVRKPTAVNKPNNFGDTWVIGDWKVTGRNGRDGLTQVDKDANPETIIIGSPLDGSKNPATTKLGDDLEDITGVVTQAFGFYRILPTTAIKVKKSEKPALPSATKLKSDGKCGGITFGAYNVENLSPTSSHLPAVAEQIVDYLRSPDVIFLQEVQDNNGETNDAVVTANLTLTMLASAIVAAGGPQYAFTEVDPVDDKDGGAPGGNIRVAYFYRPSLVRLYKPNPGGSLDANEVLPGPTLKYNPGRIDPTNEAWTASRKPLVAQWEVLGKKGKPEGTFYTVNVHFGSKGGSSSIQGDARPPVNGGVEDRQAQAELTANFVKDILTQDKNAHVITAGDYNEFIAVAPLTSYVSISGLNDLDAVVGIKPVERYTYLFDMQAQQLDHMFISDSLKKGAKYEHVHISTWVDRASQISDHDPSVAKLDVCS</sequence>
<evidence type="ECO:0000313" key="4">
    <source>
        <dbReference type="Proteomes" id="UP000800036"/>
    </source>
</evidence>
<dbReference type="EMBL" id="ML976719">
    <property type="protein sequence ID" value="KAF1968515.1"/>
    <property type="molecule type" value="Genomic_DNA"/>
</dbReference>
<dbReference type="Pfam" id="PF03372">
    <property type="entry name" value="Exo_endo_phos"/>
    <property type="match status" value="1"/>
</dbReference>
<dbReference type="SUPFAM" id="SSF56219">
    <property type="entry name" value="DNase I-like"/>
    <property type="match status" value="1"/>
</dbReference>
<keyword evidence="4" id="KW-1185">Reference proteome</keyword>
<proteinExistence type="predicted"/>
<accession>A0A6A5UUN4</accession>
<dbReference type="InterPro" id="IPR005135">
    <property type="entry name" value="Endo/exonuclease/phosphatase"/>
</dbReference>
<feature type="chain" id="PRO_5025413443" evidence="1">
    <location>
        <begin position="20"/>
        <end position="611"/>
    </location>
</feature>
<evidence type="ECO:0000259" key="2">
    <source>
        <dbReference type="Pfam" id="PF03372"/>
    </source>
</evidence>
<dbReference type="PANTHER" id="PTHR42834:SF1">
    <property type="entry name" value="ENDONUCLEASE_EXONUCLEASE_PHOSPHATASE FAMILY PROTEIN (AFU_ORTHOLOGUE AFUA_3G09210)"/>
    <property type="match status" value="1"/>
</dbReference>
<dbReference type="Gene3D" id="3.60.10.10">
    <property type="entry name" value="Endonuclease/exonuclease/phosphatase"/>
    <property type="match status" value="1"/>
</dbReference>
<name>A0A6A5UUN4_9PLEO</name>
<dbReference type="InterPro" id="IPR036691">
    <property type="entry name" value="Endo/exonu/phosph_ase_sf"/>
</dbReference>
<protein>
    <submittedName>
        <fullName evidence="3">DNase I-like protein</fullName>
    </submittedName>
</protein>
<dbReference type="CDD" id="cd04486">
    <property type="entry name" value="YhcR_OBF_like"/>
    <property type="match status" value="1"/>
</dbReference>
<feature type="signal peptide" evidence="1">
    <location>
        <begin position="1"/>
        <end position="19"/>
    </location>
</feature>
<feature type="domain" description="Endonuclease/exonuclease/phosphatase" evidence="2">
    <location>
        <begin position="304"/>
        <end position="578"/>
    </location>
</feature>
<dbReference type="PANTHER" id="PTHR42834">
    <property type="entry name" value="ENDONUCLEASE/EXONUCLEASE/PHOSPHATASE FAMILY PROTEIN (AFU_ORTHOLOGUE AFUA_3G09210)"/>
    <property type="match status" value="1"/>
</dbReference>
<reference evidence="3" key="1">
    <citation type="journal article" date="2020" name="Stud. Mycol.">
        <title>101 Dothideomycetes genomes: a test case for predicting lifestyles and emergence of pathogens.</title>
        <authorList>
            <person name="Haridas S."/>
            <person name="Albert R."/>
            <person name="Binder M."/>
            <person name="Bloem J."/>
            <person name="Labutti K."/>
            <person name="Salamov A."/>
            <person name="Andreopoulos B."/>
            <person name="Baker S."/>
            <person name="Barry K."/>
            <person name="Bills G."/>
            <person name="Bluhm B."/>
            <person name="Cannon C."/>
            <person name="Castanera R."/>
            <person name="Culley D."/>
            <person name="Daum C."/>
            <person name="Ezra D."/>
            <person name="Gonzalez J."/>
            <person name="Henrissat B."/>
            <person name="Kuo A."/>
            <person name="Liang C."/>
            <person name="Lipzen A."/>
            <person name="Lutzoni F."/>
            <person name="Magnuson J."/>
            <person name="Mondo S."/>
            <person name="Nolan M."/>
            <person name="Ohm R."/>
            <person name="Pangilinan J."/>
            <person name="Park H.-J."/>
            <person name="Ramirez L."/>
            <person name="Alfaro M."/>
            <person name="Sun H."/>
            <person name="Tritt A."/>
            <person name="Yoshinaga Y."/>
            <person name="Zwiers L.-H."/>
            <person name="Turgeon B."/>
            <person name="Goodwin S."/>
            <person name="Spatafora J."/>
            <person name="Crous P."/>
            <person name="Grigoriev I."/>
        </authorList>
    </citation>
    <scope>NUCLEOTIDE SEQUENCE</scope>
    <source>
        <strain evidence="3">CBS 107.79</strain>
    </source>
</reference>
<evidence type="ECO:0000313" key="3">
    <source>
        <dbReference type="EMBL" id="KAF1968515.1"/>
    </source>
</evidence>